<keyword evidence="10" id="KW-0626">Porin</keyword>
<accession>A0A0D0L8I8</accession>
<dbReference type="GO" id="GO:0006811">
    <property type="term" value="P:monoatomic ion transport"/>
    <property type="evidence" value="ECO:0007669"/>
    <property type="project" value="UniProtKB-KW"/>
</dbReference>
<evidence type="ECO:0000256" key="12">
    <source>
        <dbReference type="ARBA" id="ARBA00023139"/>
    </source>
</evidence>
<evidence type="ECO:0000313" key="18">
    <source>
        <dbReference type="Proteomes" id="UP000032067"/>
    </source>
</evidence>
<keyword evidence="11" id="KW-0472">Membrane</keyword>
<gene>
    <name evidence="17" type="ORF">RT97_31180</name>
</gene>
<dbReference type="InterPro" id="IPR003715">
    <property type="entry name" value="Poly_export_N"/>
</dbReference>
<dbReference type="PANTHER" id="PTHR33619:SF3">
    <property type="entry name" value="POLYSACCHARIDE EXPORT PROTEIN GFCE-RELATED"/>
    <property type="match status" value="1"/>
</dbReference>
<keyword evidence="7" id="KW-0732">Signal</keyword>
<evidence type="ECO:0000256" key="11">
    <source>
        <dbReference type="ARBA" id="ARBA00023136"/>
    </source>
</evidence>
<evidence type="ECO:0000256" key="7">
    <source>
        <dbReference type="ARBA" id="ARBA00022729"/>
    </source>
</evidence>
<reference evidence="17 18" key="1">
    <citation type="submission" date="2014-12" db="EMBL/GenBank/DDBJ databases">
        <title>16Stimator: statistical estimation of ribosomal gene copy numbers from draft genome assemblies.</title>
        <authorList>
            <person name="Perisin M.A."/>
            <person name="Vetter M."/>
            <person name="Gilbert J.A."/>
            <person name="Bergelson J."/>
        </authorList>
    </citation>
    <scope>NUCLEOTIDE SEQUENCE [LARGE SCALE GENOMIC DNA]</scope>
    <source>
        <strain evidence="17 18">MEDvA23</strain>
    </source>
</reference>
<dbReference type="PANTHER" id="PTHR33619">
    <property type="entry name" value="POLYSACCHARIDE EXPORT PROTEIN GFCE-RELATED"/>
    <property type="match status" value="1"/>
</dbReference>
<evidence type="ECO:0000259" key="15">
    <source>
        <dbReference type="Pfam" id="PF02563"/>
    </source>
</evidence>
<evidence type="ECO:0000256" key="10">
    <source>
        <dbReference type="ARBA" id="ARBA00023114"/>
    </source>
</evidence>
<evidence type="ECO:0000256" key="6">
    <source>
        <dbReference type="ARBA" id="ARBA00022692"/>
    </source>
</evidence>
<evidence type="ECO:0000256" key="2">
    <source>
        <dbReference type="ARBA" id="ARBA00009450"/>
    </source>
</evidence>
<evidence type="ECO:0000256" key="8">
    <source>
        <dbReference type="ARBA" id="ARBA00023047"/>
    </source>
</evidence>
<evidence type="ECO:0000256" key="4">
    <source>
        <dbReference type="ARBA" id="ARBA00022452"/>
    </source>
</evidence>
<dbReference type="GO" id="GO:0015288">
    <property type="term" value="F:porin activity"/>
    <property type="evidence" value="ECO:0007669"/>
    <property type="project" value="UniProtKB-KW"/>
</dbReference>
<dbReference type="GO" id="GO:0009279">
    <property type="term" value="C:cell outer membrane"/>
    <property type="evidence" value="ECO:0007669"/>
    <property type="project" value="UniProtKB-SubCell"/>
</dbReference>
<name>A0A0D0L8I8_VARPD</name>
<dbReference type="PROSITE" id="PS51257">
    <property type="entry name" value="PROKAR_LIPOPROTEIN"/>
    <property type="match status" value="1"/>
</dbReference>
<evidence type="ECO:0000256" key="14">
    <source>
        <dbReference type="ARBA" id="ARBA00023288"/>
    </source>
</evidence>
<evidence type="ECO:0000256" key="5">
    <source>
        <dbReference type="ARBA" id="ARBA00022597"/>
    </source>
</evidence>
<evidence type="ECO:0000256" key="9">
    <source>
        <dbReference type="ARBA" id="ARBA00023065"/>
    </source>
</evidence>
<protein>
    <submittedName>
        <fullName evidence="17">Sugar transporter</fullName>
    </submittedName>
</protein>
<dbReference type="Pfam" id="PF02563">
    <property type="entry name" value="Poly_export"/>
    <property type="match status" value="1"/>
</dbReference>
<dbReference type="AlphaFoldDB" id="A0A0D0L8I8"/>
<feature type="domain" description="SLBB" evidence="16">
    <location>
        <begin position="185"/>
        <end position="262"/>
    </location>
</feature>
<keyword evidence="3" id="KW-0813">Transport</keyword>
<keyword evidence="8" id="KW-0625">Polysaccharide transport</keyword>
<proteinExistence type="inferred from homology"/>
<dbReference type="Proteomes" id="UP000032067">
    <property type="component" value="Unassembled WGS sequence"/>
</dbReference>
<dbReference type="EMBL" id="JXQQ01000135">
    <property type="protein sequence ID" value="KIQ16321.1"/>
    <property type="molecule type" value="Genomic_DNA"/>
</dbReference>
<comment type="subcellular location">
    <subcellularLocation>
        <location evidence="1">Cell outer membrane</location>
        <topology evidence="1">Multi-pass membrane protein</topology>
    </subcellularLocation>
</comment>
<keyword evidence="5 17" id="KW-0762">Sugar transport</keyword>
<keyword evidence="4" id="KW-1134">Transmembrane beta strand</keyword>
<dbReference type="Pfam" id="PF22461">
    <property type="entry name" value="SLBB_2"/>
    <property type="match status" value="2"/>
</dbReference>
<dbReference type="InterPro" id="IPR049712">
    <property type="entry name" value="Poly_export"/>
</dbReference>
<organism evidence="17 18">
    <name type="scientific">Variovorax paradoxus</name>
    <dbReference type="NCBI Taxonomy" id="34073"/>
    <lineage>
        <taxon>Bacteria</taxon>
        <taxon>Pseudomonadati</taxon>
        <taxon>Pseudomonadota</taxon>
        <taxon>Betaproteobacteria</taxon>
        <taxon>Burkholderiales</taxon>
        <taxon>Comamonadaceae</taxon>
        <taxon>Variovorax</taxon>
    </lineage>
</organism>
<comment type="caution">
    <text evidence="17">The sequence shown here is derived from an EMBL/GenBank/DDBJ whole genome shotgun (WGS) entry which is preliminary data.</text>
</comment>
<dbReference type="GO" id="GO:0015159">
    <property type="term" value="F:polysaccharide transmembrane transporter activity"/>
    <property type="evidence" value="ECO:0007669"/>
    <property type="project" value="InterPro"/>
</dbReference>
<evidence type="ECO:0000259" key="16">
    <source>
        <dbReference type="Pfam" id="PF22461"/>
    </source>
</evidence>
<keyword evidence="14" id="KW-0449">Lipoprotein</keyword>
<sequence>MEINLTRYVYLMGWSVALAGAMLLQGCAPGFGSVVAYEPDQSPAPALSTDGSPEGALTPISPSLIRAMADAQPTAVPADVKALFGEAAPYTIGPGDVVGVIVYDHPELLPNAGAVITQQVDPTGISVAPGFIVGANGEISFPYIGRVKMQGLTEIEASDLIAKRIARYIREPQVTVRIQSFRSRRAFVEGEVRTPGLQIFTDVPMTLAEALNRAGGITANGDRSFVTLTRGDRTTLVDLTRLQDLGNGAGDIPLQNGDVVQVRNRDESKVVVMGEVLRPSALLMHNGRLSLNEALGEAGSASLGTANTGQIYVVRNTAKGTPAVFHLNAKNPAALALADRFPLQPRDVVYIDSVPLVSWNRVASLILPAAQVMDIGDRIYTNHR</sequence>
<dbReference type="GO" id="GO:0046930">
    <property type="term" value="C:pore complex"/>
    <property type="evidence" value="ECO:0007669"/>
    <property type="project" value="UniProtKB-KW"/>
</dbReference>
<dbReference type="InterPro" id="IPR054765">
    <property type="entry name" value="SLBB_dom"/>
</dbReference>
<evidence type="ECO:0000256" key="3">
    <source>
        <dbReference type="ARBA" id="ARBA00022448"/>
    </source>
</evidence>
<dbReference type="Gene3D" id="3.30.1950.10">
    <property type="entry name" value="wza like domain"/>
    <property type="match status" value="1"/>
</dbReference>
<feature type="domain" description="SLBB" evidence="16">
    <location>
        <begin position="269"/>
        <end position="351"/>
    </location>
</feature>
<dbReference type="RefSeq" id="WP_042582732.1">
    <property type="nucleotide sequence ID" value="NZ_JXQQ01000135.1"/>
</dbReference>
<keyword evidence="13" id="KW-0998">Cell outer membrane</keyword>
<feature type="domain" description="Polysaccharide export protein N-terminal" evidence="15">
    <location>
        <begin position="87"/>
        <end position="178"/>
    </location>
</feature>
<keyword evidence="9" id="KW-0406">Ion transport</keyword>
<comment type="similarity">
    <text evidence="2">Belongs to the BexD/CtrA/VexA family.</text>
</comment>
<dbReference type="OrthoDB" id="9815244at2"/>
<evidence type="ECO:0000256" key="13">
    <source>
        <dbReference type="ARBA" id="ARBA00023237"/>
    </source>
</evidence>
<evidence type="ECO:0000256" key="1">
    <source>
        <dbReference type="ARBA" id="ARBA00004571"/>
    </source>
</evidence>
<evidence type="ECO:0000313" key="17">
    <source>
        <dbReference type="EMBL" id="KIQ16321.1"/>
    </source>
</evidence>
<keyword evidence="6" id="KW-0812">Transmembrane</keyword>
<keyword evidence="12" id="KW-0564">Palmitate</keyword>
<dbReference type="Gene3D" id="3.10.560.10">
    <property type="entry name" value="Outer membrane lipoprotein wza domain like"/>
    <property type="match status" value="2"/>
</dbReference>